<organism evidence="1 2">
    <name type="scientific">Nicotiana tabacum</name>
    <name type="common">Common tobacco</name>
    <dbReference type="NCBI Taxonomy" id="4097"/>
    <lineage>
        <taxon>Eukaryota</taxon>
        <taxon>Viridiplantae</taxon>
        <taxon>Streptophyta</taxon>
        <taxon>Embryophyta</taxon>
        <taxon>Tracheophyta</taxon>
        <taxon>Spermatophyta</taxon>
        <taxon>Magnoliopsida</taxon>
        <taxon>eudicotyledons</taxon>
        <taxon>Gunneridae</taxon>
        <taxon>Pentapetalae</taxon>
        <taxon>asterids</taxon>
        <taxon>lamiids</taxon>
        <taxon>Solanales</taxon>
        <taxon>Solanaceae</taxon>
        <taxon>Nicotianoideae</taxon>
        <taxon>Nicotianeae</taxon>
        <taxon>Nicotiana</taxon>
    </lineage>
</organism>
<dbReference type="RefSeq" id="XP_075086109.1">
    <property type="nucleotide sequence ID" value="XM_075230008.1"/>
</dbReference>
<evidence type="ECO:0000313" key="2">
    <source>
        <dbReference type="RefSeq" id="XP_075086109.1"/>
    </source>
</evidence>
<gene>
    <name evidence="2" type="primary">LOC142168845</name>
</gene>
<reference evidence="1" key="1">
    <citation type="journal article" date="2014" name="Nat. Commun.">
        <title>The tobacco genome sequence and its comparison with those of tomato and potato.</title>
        <authorList>
            <person name="Sierro N."/>
            <person name="Battey J.N."/>
            <person name="Ouadi S."/>
            <person name="Bakaher N."/>
            <person name="Bovet L."/>
            <person name="Willig A."/>
            <person name="Goepfert S."/>
            <person name="Peitsch M.C."/>
            <person name="Ivanov N.V."/>
        </authorList>
    </citation>
    <scope>NUCLEOTIDE SEQUENCE [LARGE SCALE GENOMIC DNA]</scope>
</reference>
<evidence type="ECO:0000313" key="1">
    <source>
        <dbReference type="Proteomes" id="UP000790787"/>
    </source>
</evidence>
<reference evidence="2" key="2">
    <citation type="submission" date="2025-08" db="UniProtKB">
        <authorList>
            <consortium name="RefSeq"/>
        </authorList>
    </citation>
    <scope>IDENTIFICATION</scope>
    <source>
        <tissue evidence="2">Leaf</tissue>
    </source>
</reference>
<sequence length="159" mass="18136">MLQSLVKFRKPSMQNVPHKWPDLINMMKQYTPKLKYTKVLWEFPDQGWIKVNTDGASKGNPGRSSFGYVLRNEEGNVVYACGKEIQEGTNIEAEVRAILEALKYCVDNEYILTDLHTDSMLVNNVIQGVWTTPWTVAAEVEEINELMESCNGKLSHALR</sequence>
<proteinExistence type="predicted"/>
<name>A0AC58SMB3_TOBAC</name>
<keyword evidence="1" id="KW-1185">Reference proteome</keyword>
<dbReference type="Proteomes" id="UP000790787">
    <property type="component" value="Chromosome 14"/>
</dbReference>
<accession>A0AC58SMB3</accession>
<protein>
    <submittedName>
        <fullName evidence="2">Uncharacterized protein LOC142168845</fullName>
    </submittedName>
</protein>